<sequence length="159" mass="17679">MQDVPWDASLYNLMRSTNGPPFFPRHLFLNLELLYISLPDPRDHIDDGIRRNNPTDPPFSDSVLRSIVECLNGYGAGGKYAGGPAPSKKLKVVTIGVGSLETDARLGLDLMILKTEYPLATGEVMKLSPSDIRTMHLDGGLARWKLLRRYQLMIPTEGL</sequence>
<dbReference type="Proteomes" id="UP001307849">
    <property type="component" value="Unassembled WGS sequence"/>
</dbReference>
<accession>A0AAN8RP58</accession>
<comment type="caution">
    <text evidence="1">The sequence shown here is derived from an EMBL/GenBank/DDBJ whole genome shotgun (WGS) entry which is preliminary data.</text>
</comment>
<name>A0AAN8RP58_9PEZI</name>
<gene>
    <name evidence="1" type="ORF">TWF506_006671</name>
</gene>
<protein>
    <submittedName>
        <fullName evidence="1">Uncharacterized protein</fullName>
    </submittedName>
</protein>
<dbReference type="AlphaFoldDB" id="A0AAN8RP58"/>
<keyword evidence="2" id="KW-1185">Reference proteome</keyword>
<evidence type="ECO:0000313" key="1">
    <source>
        <dbReference type="EMBL" id="KAK6516783.1"/>
    </source>
</evidence>
<evidence type="ECO:0000313" key="2">
    <source>
        <dbReference type="Proteomes" id="UP001307849"/>
    </source>
</evidence>
<dbReference type="EMBL" id="JAVHJM010000003">
    <property type="protein sequence ID" value="KAK6516783.1"/>
    <property type="molecule type" value="Genomic_DNA"/>
</dbReference>
<reference evidence="1 2" key="1">
    <citation type="submission" date="2019-10" db="EMBL/GenBank/DDBJ databases">
        <authorList>
            <person name="Palmer J.M."/>
        </authorList>
    </citation>
    <scope>NUCLEOTIDE SEQUENCE [LARGE SCALE GENOMIC DNA]</scope>
    <source>
        <strain evidence="1 2">TWF506</strain>
    </source>
</reference>
<organism evidence="1 2">
    <name type="scientific">Arthrobotrys conoides</name>
    <dbReference type="NCBI Taxonomy" id="74498"/>
    <lineage>
        <taxon>Eukaryota</taxon>
        <taxon>Fungi</taxon>
        <taxon>Dikarya</taxon>
        <taxon>Ascomycota</taxon>
        <taxon>Pezizomycotina</taxon>
        <taxon>Orbiliomycetes</taxon>
        <taxon>Orbiliales</taxon>
        <taxon>Orbiliaceae</taxon>
        <taxon>Arthrobotrys</taxon>
    </lineage>
</organism>
<proteinExistence type="predicted"/>